<name>A0A437STQ2_9LACO</name>
<dbReference type="Gene3D" id="3.30.1240.10">
    <property type="match status" value="1"/>
</dbReference>
<dbReference type="InterPro" id="IPR000150">
    <property type="entry name" value="Cof"/>
</dbReference>
<dbReference type="Proteomes" id="UP000288291">
    <property type="component" value="Unassembled WGS sequence"/>
</dbReference>
<dbReference type="RefSeq" id="WP_103662291.1">
    <property type="nucleotide sequence ID" value="NZ_ML136893.1"/>
</dbReference>
<dbReference type="NCBIfam" id="TIGR01484">
    <property type="entry name" value="HAD-SF-IIB"/>
    <property type="match status" value="1"/>
</dbReference>
<dbReference type="GO" id="GO:0016791">
    <property type="term" value="F:phosphatase activity"/>
    <property type="evidence" value="ECO:0007669"/>
    <property type="project" value="UniProtKB-ARBA"/>
</dbReference>
<accession>A0A437STQ2</accession>
<dbReference type="GO" id="GO:0005829">
    <property type="term" value="C:cytosol"/>
    <property type="evidence" value="ECO:0007669"/>
    <property type="project" value="TreeGrafter"/>
</dbReference>
<dbReference type="Pfam" id="PF08282">
    <property type="entry name" value="Hydrolase_3"/>
    <property type="match status" value="1"/>
</dbReference>
<dbReference type="SFLD" id="SFLDS00003">
    <property type="entry name" value="Haloacid_Dehalogenase"/>
    <property type="match status" value="1"/>
</dbReference>
<dbReference type="NCBIfam" id="TIGR00099">
    <property type="entry name" value="Cof-subfamily"/>
    <property type="match status" value="1"/>
</dbReference>
<dbReference type="InterPro" id="IPR006379">
    <property type="entry name" value="HAD-SF_hydro_IIB"/>
</dbReference>
<reference evidence="1 2" key="1">
    <citation type="submission" date="2018-12" db="EMBL/GenBank/DDBJ databases">
        <authorList>
            <person name="Meng J."/>
        </authorList>
    </citation>
    <scope>NUCLEOTIDE SEQUENCE [LARGE SCALE GENOMIC DNA]</scope>
    <source>
        <strain evidence="1 2">HT111-2</strain>
    </source>
</reference>
<dbReference type="AlphaFoldDB" id="A0A437STQ2"/>
<dbReference type="PANTHER" id="PTHR10000">
    <property type="entry name" value="PHOSPHOSERINE PHOSPHATASE"/>
    <property type="match status" value="1"/>
</dbReference>
<dbReference type="PANTHER" id="PTHR10000:SF53">
    <property type="entry name" value="5-AMINO-6-(5-PHOSPHO-D-RIBITYLAMINO)URACIL PHOSPHATASE YBJI-RELATED"/>
    <property type="match status" value="1"/>
</dbReference>
<dbReference type="InterPro" id="IPR023214">
    <property type="entry name" value="HAD_sf"/>
</dbReference>
<dbReference type="GO" id="GO:0000287">
    <property type="term" value="F:magnesium ion binding"/>
    <property type="evidence" value="ECO:0007669"/>
    <property type="project" value="TreeGrafter"/>
</dbReference>
<dbReference type="PROSITE" id="PS01229">
    <property type="entry name" value="COF_2"/>
    <property type="match status" value="1"/>
</dbReference>
<dbReference type="InterPro" id="IPR036412">
    <property type="entry name" value="HAD-like_sf"/>
</dbReference>
<dbReference type="SUPFAM" id="SSF56784">
    <property type="entry name" value="HAD-like"/>
    <property type="match status" value="1"/>
</dbReference>
<proteinExistence type="predicted"/>
<gene>
    <name evidence="1" type="ORF">EJK17_08585</name>
</gene>
<evidence type="ECO:0000313" key="2">
    <source>
        <dbReference type="Proteomes" id="UP000288291"/>
    </source>
</evidence>
<dbReference type="CDD" id="cd07518">
    <property type="entry name" value="HAD_YbiV-Like"/>
    <property type="match status" value="1"/>
</dbReference>
<protein>
    <submittedName>
        <fullName evidence="1">HAD family hydrolase</fullName>
    </submittedName>
</protein>
<keyword evidence="2" id="KW-1185">Reference proteome</keyword>
<sequence>MKKLPFQAVAVDMDGTFLNEKSTFNKPRYAKIMPLLKQQQVHFIIASGNELLRCQNDLAEFSKDCDYVCENGALAVASTGQEVYSHPIPQQTVAASLNFLANNYPEVNLVLSGRRHAYYSQRATPLFKEMIHHSYATWQEVPDLYNCYQNDEIYKITLNASEEQVAQIIKNINQTTDIKISGVTGSGPWMDLINPEDNKGHGLTQLLNYLHISPQKLLAFGDGGNDLEMLELAGISYAMANGSDQVKEIAQNLAPSNTQDGVLLVLERYLSLS</sequence>
<evidence type="ECO:0000313" key="1">
    <source>
        <dbReference type="EMBL" id="RVU70237.1"/>
    </source>
</evidence>
<keyword evidence="1" id="KW-0378">Hydrolase</keyword>
<dbReference type="SFLD" id="SFLDG01140">
    <property type="entry name" value="C2.B:_Phosphomannomutase_and_P"/>
    <property type="match status" value="1"/>
</dbReference>
<comment type="caution">
    <text evidence="1">The sequence shown here is derived from an EMBL/GenBank/DDBJ whole genome shotgun (WGS) entry which is preliminary data.</text>
</comment>
<dbReference type="EMBL" id="RXIA01000025">
    <property type="protein sequence ID" value="RVU70237.1"/>
    <property type="molecule type" value="Genomic_DNA"/>
</dbReference>
<organism evidence="1 2">
    <name type="scientific">Lactobacillus xujianguonis</name>
    <dbReference type="NCBI Taxonomy" id="2495899"/>
    <lineage>
        <taxon>Bacteria</taxon>
        <taxon>Bacillati</taxon>
        <taxon>Bacillota</taxon>
        <taxon>Bacilli</taxon>
        <taxon>Lactobacillales</taxon>
        <taxon>Lactobacillaceae</taxon>
        <taxon>Lactobacillus</taxon>
    </lineage>
</organism>
<dbReference type="Gene3D" id="3.40.50.1000">
    <property type="entry name" value="HAD superfamily/HAD-like"/>
    <property type="match status" value="1"/>
</dbReference>